<comment type="caution">
    <text evidence="1">The sequence shown here is derived from an EMBL/GenBank/DDBJ whole genome shotgun (WGS) entry which is preliminary data.</text>
</comment>
<dbReference type="EMBL" id="JAHGAV010000651">
    <property type="protein sequence ID" value="KAG6924194.1"/>
    <property type="molecule type" value="Genomic_DNA"/>
</dbReference>
<sequence>SASAATWRDSSTPTDQLWSYTWTTFWWGHCDQEALREDDPPTTLRC</sequence>
<keyword evidence="2" id="KW-1185">Reference proteome</keyword>
<dbReference type="AlphaFoldDB" id="A0A8T1S6L2"/>
<protein>
    <submittedName>
        <fullName evidence="1">Uncharacterized protein</fullName>
    </submittedName>
</protein>
<proteinExistence type="predicted"/>
<name>A0A8T1S6L2_CHESE</name>
<accession>A0A8T1S6L2</accession>
<evidence type="ECO:0000313" key="2">
    <source>
        <dbReference type="Proteomes" id="UP000765507"/>
    </source>
</evidence>
<gene>
    <name evidence="1" type="ORF">G0U57_018161</name>
</gene>
<organism evidence="1 2">
    <name type="scientific">Chelydra serpentina</name>
    <name type="common">Snapping turtle</name>
    <name type="synonym">Testudo serpentina</name>
    <dbReference type="NCBI Taxonomy" id="8475"/>
    <lineage>
        <taxon>Eukaryota</taxon>
        <taxon>Metazoa</taxon>
        <taxon>Chordata</taxon>
        <taxon>Craniata</taxon>
        <taxon>Vertebrata</taxon>
        <taxon>Euteleostomi</taxon>
        <taxon>Archelosauria</taxon>
        <taxon>Testudinata</taxon>
        <taxon>Testudines</taxon>
        <taxon>Cryptodira</taxon>
        <taxon>Durocryptodira</taxon>
        <taxon>Americhelydia</taxon>
        <taxon>Chelydroidea</taxon>
        <taxon>Chelydridae</taxon>
        <taxon>Chelydra</taxon>
    </lineage>
</organism>
<reference evidence="1 2" key="1">
    <citation type="journal article" date="2020" name="G3 (Bethesda)">
        <title>Draft Genome of the Common Snapping Turtle, Chelydra serpentina, a Model for Phenotypic Plasticity in Reptiles.</title>
        <authorList>
            <person name="Das D."/>
            <person name="Singh S.K."/>
            <person name="Bierstedt J."/>
            <person name="Erickson A."/>
            <person name="Galli G.L.J."/>
            <person name="Crossley D.A. 2nd"/>
            <person name="Rhen T."/>
        </authorList>
    </citation>
    <scope>NUCLEOTIDE SEQUENCE [LARGE SCALE GENOMIC DNA]</scope>
    <source>
        <strain evidence="1">KW</strain>
    </source>
</reference>
<dbReference type="Proteomes" id="UP000765507">
    <property type="component" value="Unassembled WGS sequence"/>
</dbReference>
<evidence type="ECO:0000313" key="1">
    <source>
        <dbReference type="EMBL" id="KAG6924194.1"/>
    </source>
</evidence>
<feature type="non-terminal residue" evidence="1">
    <location>
        <position position="1"/>
    </location>
</feature>
<feature type="non-terminal residue" evidence="1">
    <location>
        <position position="46"/>
    </location>
</feature>